<dbReference type="EMBL" id="QJPH01000261">
    <property type="protein sequence ID" value="PZN81634.1"/>
    <property type="molecule type" value="Genomic_DNA"/>
</dbReference>
<gene>
    <name evidence="2" type="ORF">DM484_07990</name>
</gene>
<accession>A0A2W4TAG2</accession>
<comment type="caution">
    <text evidence="2">The sequence shown here is derived from an EMBL/GenBank/DDBJ whole genome shotgun (WGS) entry which is preliminary data.</text>
</comment>
<feature type="non-terminal residue" evidence="2">
    <location>
        <position position="112"/>
    </location>
</feature>
<evidence type="ECO:0000256" key="1">
    <source>
        <dbReference type="SAM" id="MobiDB-lite"/>
    </source>
</evidence>
<dbReference type="AlphaFoldDB" id="A0A2W4TAG2"/>
<protein>
    <submittedName>
        <fullName evidence="2">Uncharacterized protein</fullName>
    </submittedName>
</protein>
<proteinExistence type="predicted"/>
<evidence type="ECO:0000313" key="3">
    <source>
        <dbReference type="Proteomes" id="UP000249396"/>
    </source>
</evidence>
<dbReference type="Proteomes" id="UP000249396">
    <property type="component" value="Unassembled WGS sequence"/>
</dbReference>
<reference evidence="2 3" key="1">
    <citation type="journal article" date="2018" name="Aquat. Microb. Ecol.">
        <title>Gammaproteobacterial methanotrophs dominate.</title>
        <authorList>
            <person name="Rissanen A.J."/>
            <person name="Saarenheimo J."/>
            <person name="Tiirola M."/>
            <person name="Peura S."/>
            <person name="Aalto S.L."/>
            <person name="Karvinen A."/>
            <person name="Nykanen H."/>
        </authorList>
    </citation>
    <scope>NUCLEOTIDE SEQUENCE [LARGE SCALE GENOMIC DNA]</scope>
    <source>
        <strain evidence="2">AMbin10</strain>
    </source>
</reference>
<name>A0A2W4TAG2_9GAMM</name>
<feature type="region of interest" description="Disordered" evidence="1">
    <location>
        <begin position="83"/>
        <end position="112"/>
    </location>
</feature>
<organism evidence="2 3">
    <name type="scientific">Candidatus Methylumidiphilus alinenensis</name>
    <dbReference type="NCBI Taxonomy" id="2202197"/>
    <lineage>
        <taxon>Bacteria</taxon>
        <taxon>Pseudomonadati</taxon>
        <taxon>Pseudomonadota</taxon>
        <taxon>Gammaproteobacteria</taxon>
        <taxon>Methylococcales</taxon>
        <taxon>Candidatus Methylumidiphilus</taxon>
    </lineage>
</organism>
<evidence type="ECO:0000313" key="2">
    <source>
        <dbReference type="EMBL" id="PZN81634.1"/>
    </source>
</evidence>
<sequence length="112" mass="12281">MSCFVVLFGFTYQCITDKKHRTSSRAAGQTLRTPQNAVLFHGKKCCDFRLSENAGARRIVPELGKRPLLPVFAAILAAPPRINASRDASRRPDGASPTRSGDGRPMRIRGRG</sequence>